<dbReference type="EMBL" id="JACHOV010000001">
    <property type="protein sequence ID" value="MBB4640073.1"/>
    <property type="molecule type" value="Genomic_DNA"/>
</dbReference>
<keyword evidence="14" id="KW-1185">Reference proteome</keyword>
<evidence type="ECO:0000256" key="8">
    <source>
        <dbReference type="ARBA" id="ARBA00022989"/>
    </source>
</evidence>
<keyword evidence="10 11" id="KW-0472">Membrane</keyword>
<keyword evidence="4 11" id="KW-1003">Cell membrane</keyword>
<comment type="subcellular location">
    <subcellularLocation>
        <location evidence="11">Cell inner membrane</location>
        <topology evidence="11">Multi-pass membrane protein</topology>
    </subcellularLocation>
    <subcellularLocation>
        <location evidence="1">Cell membrane</location>
        <topology evidence="1">Multi-pass membrane protein</topology>
    </subcellularLocation>
</comment>
<feature type="transmembrane region" description="Helical" evidence="11">
    <location>
        <begin position="143"/>
        <end position="164"/>
    </location>
</feature>
<dbReference type="PROSITE" id="PS51012">
    <property type="entry name" value="ABC_TM2"/>
    <property type="match status" value="1"/>
</dbReference>
<dbReference type="PANTHER" id="PTHR30413:SF10">
    <property type="entry name" value="CAPSULE POLYSACCHARIDE EXPORT INNER-MEMBRANE PROTEIN CTRC"/>
    <property type="match status" value="1"/>
</dbReference>
<dbReference type="InterPro" id="IPR000412">
    <property type="entry name" value="ABC_2_transport"/>
</dbReference>
<evidence type="ECO:0000256" key="7">
    <source>
        <dbReference type="ARBA" id="ARBA00022903"/>
    </source>
</evidence>
<keyword evidence="5" id="KW-0762">Sugar transport</keyword>
<dbReference type="GO" id="GO:0140359">
    <property type="term" value="F:ABC-type transporter activity"/>
    <property type="evidence" value="ECO:0007669"/>
    <property type="project" value="InterPro"/>
</dbReference>
<reference evidence="13 14" key="1">
    <citation type="submission" date="2020-08" db="EMBL/GenBank/DDBJ databases">
        <title>Genomic Encyclopedia of Type Strains, Phase IV (KMG-IV): sequencing the most valuable type-strain genomes for metagenomic binning, comparative biology and taxonomic classification.</title>
        <authorList>
            <person name="Goeker M."/>
        </authorList>
    </citation>
    <scope>NUCLEOTIDE SEQUENCE [LARGE SCALE GENOMIC DNA]</scope>
    <source>
        <strain evidence="13 14">DSM 7465</strain>
    </source>
</reference>
<dbReference type="GO" id="GO:0043190">
    <property type="term" value="C:ATP-binding cassette (ABC) transporter complex"/>
    <property type="evidence" value="ECO:0007669"/>
    <property type="project" value="InterPro"/>
</dbReference>
<evidence type="ECO:0000256" key="2">
    <source>
        <dbReference type="ARBA" id="ARBA00007783"/>
    </source>
</evidence>
<evidence type="ECO:0000256" key="1">
    <source>
        <dbReference type="ARBA" id="ARBA00004651"/>
    </source>
</evidence>
<feature type="transmembrane region" description="Helical" evidence="11">
    <location>
        <begin position="176"/>
        <end position="197"/>
    </location>
</feature>
<comment type="similarity">
    <text evidence="2 11">Belongs to the ABC-2 integral membrane protein family.</text>
</comment>
<evidence type="ECO:0000256" key="5">
    <source>
        <dbReference type="ARBA" id="ARBA00022597"/>
    </source>
</evidence>
<proteinExistence type="inferred from homology"/>
<dbReference type="RefSeq" id="WP_184473909.1">
    <property type="nucleotide sequence ID" value="NZ_JACHOV010000001.1"/>
</dbReference>
<dbReference type="InterPro" id="IPR047817">
    <property type="entry name" value="ABC2_TM_bact-type"/>
</dbReference>
<evidence type="ECO:0000313" key="13">
    <source>
        <dbReference type="EMBL" id="MBB4640073.1"/>
    </source>
</evidence>
<gene>
    <name evidence="13" type="ORF">HNQ99_000353</name>
</gene>
<dbReference type="Pfam" id="PF01061">
    <property type="entry name" value="ABC2_membrane"/>
    <property type="match status" value="1"/>
</dbReference>
<evidence type="ECO:0000256" key="6">
    <source>
        <dbReference type="ARBA" id="ARBA00022692"/>
    </source>
</evidence>
<protein>
    <recommendedName>
        <fullName evidence="11">Transport permease protein</fullName>
    </recommendedName>
</protein>
<dbReference type="Proteomes" id="UP000575068">
    <property type="component" value="Unassembled WGS sequence"/>
</dbReference>
<name>A0A840HQD1_9SPHN</name>
<accession>A0A840HQD1</accession>
<dbReference type="AlphaFoldDB" id="A0A840HQD1"/>
<evidence type="ECO:0000256" key="11">
    <source>
        <dbReference type="RuleBase" id="RU361157"/>
    </source>
</evidence>
<evidence type="ECO:0000259" key="12">
    <source>
        <dbReference type="PROSITE" id="PS51012"/>
    </source>
</evidence>
<keyword evidence="9" id="KW-0625">Polysaccharide transport</keyword>
<dbReference type="GO" id="GO:0015920">
    <property type="term" value="P:lipopolysaccharide transport"/>
    <property type="evidence" value="ECO:0007669"/>
    <property type="project" value="TreeGrafter"/>
</dbReference>
<feature type="transmembrane region" description="Helical" evidence="11">
    <location>
        <begin position="61"/>
        <end position="79"/>
    </location>
</feature>
<keyword evidence="3 11" id="KW-0813">Transport</keyword>
<comment type="caution">
    <text evidence="13">The sequence shown here is derived from an EMBL/GenBank/DDBJ whole genome shotgun (WGS) entry which is preliminary data.</text>
</comment>
<feature type="transmembrane region" description="Helical" evidence="11">
    <location>
        <begin position="108"/>
        <end position="131"/>
    </location>
</feature>
<feature type="domain" description="ABC transmembrane type-2" evidence="12">
    <location>
        <begin position="32"/>
        <end position="254"/>
    </location>
</feature>
<evidence type="ECO:0000256" key="3">
    <source>
        <dbReference type="ARBA" id="ARBA00022448"/>
    </source>
</evidence>
<evidence type="ECO:0000256" key="9">
    <source>
        <dbReference type="ARBA" id="ARBA00023047"/>
    </source>
</evidence>
<keyword evidence="6 11" id="KW-0812">Transmembrane</keyword>
<dbReference type="PRINTS" id="PR00164">
    <property type="entry name" value="ABC2TRNSPORT"/>
</dbReference>
<sequence>MKSRRNSFGVTLSVWNALLLREALSRLFGSRAAWFWLLAEPLVHMVIIGFIYAFIRHHTVGGIDTLIFLVLGLQGFFLFRRTASQTAGAIDANRALFAYRQVTPTDTVLIRGVLEAVLMAMVVTAMMVGLLLLGHDILPIDPLAVLLAFAGLWLLGMAFGLIVAAVSQLAPEFRRIVNMVMMPLYFISGVLAPIASIPQPYRGWLMLNPIAHGLDAARTGFAPYYHHVPGLSLSYLYTFALVGVFAGLLLHRRLAEFMVTR</sequence>
<feature type="transmembrane region" description="Helical" evidence="11">
    <location>
        <begin position="34"/>
        <end position="55"/>
    </location>
</feature>
<evidence type="ECO:0000256" key="4">
    <source>
        <dbReference type="ARBA" id="ARBA00022475"/>
    </source>
</evidence>
<feature type="transmembrane region" description="Helical" evidence="11">
    <location>
        <begin position="233"/>
        <end position="251"/>
    </location>
</feature>
<evidence type="ECO:0000256" key="10">
    <source>
        <dbReference type="ARBA" id="ARBA00023136"/>
    </source>
</evidence>
<organism evidence="13 14">
    <name type="scientific">Rhizorhapis suberifaciens</name>
    <name type="common">corky root of lettuce</name>
    <dbReference type="NCBI Taxonomy" id="13656"/>
    <lineage>
        <taxon>Bacteria</taxon>
        <taxon>Pseudomonadati</taxon>
        <taxon>Pseudomonadota</taxon>
        <taxon>Alphaproteobacteria</taxon>
        <taxon>Sphingomonadales</taxon>
        <taxon>Sphingomonadaceae</taxon>
        <taxon>Rhizorhapis</taxon>
    </lineage>
</organism>
<keyword evidence="7" id="KW-0972">Capsule biogenesis/degradation</keyword>
<dbReference type="GO" id="GO:0015774">
    <property type="term" value="P:polysaccharide transport"/>
    <property type="evidence" value="ECO:0007669"/>
    <property type="project" value="UniProtKB-KW"/>
</dbReference>
<dbReference type="PANTHER" id="PTHR30413">
    <property type="entry name" value="INNER MEMBRANE TRANSPORT PERMEASE"/>
    <property type="match status" value="1"/>
</dbReference>
<dbReference type="InterPro" id="IPR013525">
    <property type="entry name" value="ABC2_TM"/>
</dbReference>
<keyword evidence="8 11" id="KW-1133">Transmembrane helix</keyword>
<evidence type="ECO:0000313" key="14">
    <source>
        <dbReference type="Proteomes" id="UP000575068"/>
    </source>
</evidence>